<evidence type="ECO:0000256" key="8">
    <source>
        <dbReference type="RuleBase" id="RU060637"/>
    </source>
</evidence>
<evidence type="ECO:0000256" key="7">
    <source>
        <dbReference type="ARBA" id="ARBA00023136"/>
    </source>
</evidence>
<keyword evidence="2 8" id="KW-0796">Tight junction</keyword>
<name>A0A6P8SB31_GEOSA</name>
<keyword evidence="7 8" id="KW-0472">Membrane</keyword>
<dbReference type="PANTHER" id="PTHR12002">
    <property type="entry name" value="CLAUDIN"/>
    <property type="match status" value="1"/>
</dbReference>
<gene>
    <name evidence="11" type="primary">CLDN1</name>
</gene>
<dbReference type="InterPro" id="IPR017974">
    <property type="entry name" value="Claudin_CS"/>
</dbReference>
<dbReference type="OrthoDB" id="10025519at2759"/>
<evidence type="ECO:0000313" key="11">
    <source>
        <dbReference type="RefSeq" id="XP_033813431.1"/>
    </source>
</evidence>
<dbReference type="AlphaFoldDB" id="A0A6P8SB31"/>
<evidence type="ECO:0000256" key="9">
    <source>
        <dbReference type="SAM" id="MobiDB-lite"/>
    </source>
</evidence>
<keyword evidence="5 8" id="KW-0965">Cell junction</keyword>
<sequence length="211" mass="22646">MANAGLQMLGFVLALLGCIGFIVCTAMPQWKMSSYAGENIVTAQAMYIGLWMSCVMQSTGQMQCKTYDSLLVLDTEVQATRALMICGIFLGFCGMCIAAFGMKCTKCLEDDKVKKAKIAVAGGVLFLIAGLAVLIATAWYGSKIARDFYNPYTPTNTKYEFGHALFIGWASAVLAIIGGGLLCCSCPRRETSYPPPRSQGKNTASAGKDYV</sequence>
<comment type="function">
    <text evidence="8">Claudins function as major constituents of the tight junction complexes that regulate the permeability of epithelia.</text>
</comment>
<evidence type="ECO:0000256" key="6">
    <source>
        <dbReference type="ARBA" id="ARBA00022989"/>
    </source>
</evidence>
<dbReference type="PROSITE" id="PS01346">
    <property type="entry name" value="CLAUDIN"/>
    <property type="match status" value="1"/>
</dbReference>
<comment type="subcellular location">
    <subcellularLocation>
        <location evidence="8">Cell junction</location>
        <location evidence="8">Tight junction</location>
    </subcellularLocation>
    <subcellularLocation>
        <location evidence="8">Cell membrane</location>
        <topology evidence="8">Multi-pass membrane protein</topology>
    </subcellularLocation>
</comment>
<evidence type="ECO:0000256" key="1">
    <source>
        <dbReference type="ARBA" id="ARBA00008295"/>
    </source>
</evidence>
<dbReference type="PRINTS" id="PR01377">
    <property type="entry name" value="CLAUDIN1"/>
</dbReference>
<dbReference type="InParanoid" id="A0A6P8SB31"/>
<reference evidence="11" key="1">
    <citation type="submission" date="2025-08" db="UniProtKB">
        <authorList>
            <consortium name="RefSeq"/>
        </authorList>
    </citation>
    <scope>IDENTIFICATION</scope>
</reference>
<accession>A0A6P8SB31</accession>
<feature type="transmembrane region" description="Helical" evidence="8">
    <location>
        <begin position="40"/>
        <end position="59"/>
    </location>
</feature>
<keyword evidence="10" id="KW-1185">Reference proteome</keyword>
<keyword evidence="6 8" id="KW-1133">Transmembrane helix</keyword>
<dbReference type="GO" id="GO:0005886">
    <property type="term" value="C:plasma membrane"/>
    <property type="evidence" value="ECO:0007669"/>
    <property type="project" value="UniProtKB-SubCell"/>
</dbReference>
<keyword evidence="3 8" id="KW-1003">Cell membrane</keyword>
<dbReference type="RefSeq" id="XP_033813431.1">
    <property type="nucleotide sequence ID" value="XM_033957540.1"/>
</dbReference>
<comment type="similarity">
    <text evidence="1 8">Belongs to the claudin family.</text>
</comment>
<dbReference type="GeneID" id="117366309"/>
<proteinExistence type="inferred from homology"/>
<protein>
    <recommendedName>
        <fullName evidence="8">Claudin</fullName>
    </recommendedName>
</protein>
<dbReference type="GO" id="GO:0005923">
    <property type="term" value="C:bicellular tight junction"/>
    <property type="evidence" value="ECO:0007669"/>
    <property type="project" value="UniProtKB-SubCell"/>
</dbReference>
<organism evidence="10 11">
    <name type="scientific">Geotrypetes seraphini</name>
    <name type="common">Gaboon caecilian</name>
    <name type="synonym">Caecilia seraphini</name>
    <dbReference type="NCBI Taxonomy" id="260995"/>
    <lineage>
        <taxon>Eukaryota</taxon>
        <taxon>Metazoa</taxon>
        <taxon>Chordata</taxon>
        <taxon>Craniata</taxon>
        <taxon>Vertebrata</taxon>
        <taxon>Euteleostomi</taxon>
        <taxon>Amphibia</taxon>
        <taxon>Gymnophiona</taxon>
        <taxon>Geotrypetes</taxon>
    </lineage>
</organism>
<dbReference type="Proteomes" id="UP000515159">
    <property type="component" value="Chromosome 9"/>
</dbReference>
<dbReference type="PRINTS" id="PR01077">
    <property type="entry name" value="CLAUDIN"/>
</dbReference>
<dbReference type="KEGG" id="gsh:117366309"/>
<dbReference type="FunCoup" id="A0A6P8SB31">
    <property type="interactions" value="354"/>
</dbReference>
<feature type="transmembrane region" description="Helical" evidence="8">
    <location>
        <begin position="161"/>
        <end position="184"/>
    </location>
</feature>
<evidence type="ECO:0000256" key="2">
    <source>
        <dbReference type="ARBA" id="ARBA00022427"/>
    </source>
</evidence>
<keyword evidence="4 8" id="KW-0812">Transmembrane</keyword>
<dbReference type="Gene3D" id="1.20.140.150">
    <property type="match status" value="1"/>
</dbReference>
<dbReference type="Pfam" id="PF00822">
    <property type="entry name" value="PMP22_Claudin"/>
    <property type="match status" value="1"/>
</dbReference>
<comment type="caution">
    <text evidence="8">Lacks conserved residue(s) required for the propagation of feature annotation.</text>
</comment>
<dbReference type="InterPro" id="IPR006187">
    <property type="entry name" value="Claudin"/>
</dbReference>
<evidence type="ECO:0000256" key="3">
    <source>
        <dbReference type="ARBA" id="ARBA00022475"/>
    </source>
</evidence>
<dbReference type="GO" id="GO:0005198">
    <property type="term" value="F:structural molecule activity"/>
    <property type="evidence" value="ECO:0007669"/>
    <property type="project" value="InterPro"/>
</dbReference>
<evidence type="ECO:0000256" key="4">
    <source>
        <dbReference type="ARBA" id="ARBA00022692"/>
    </source>
</evidence>
<dbReference type="InterPro" id="IPR004031">
    <property type="entry name" value="PMP22/EMP/MP20/Claudin"/>
</dbReference>
<dbReference type="InterPro" id="IPR003548">
    <property type="entry name" value="Claudin1"/>
</dbReference>
<feature type="region of interest" description="Disordered" evidence="9">
    <location>
        <begin position="191"/>
        <end position="211"/>
    </location>
</feature>
<feature type="transmembrane region" description="Helical" evidence="8">
    <location>
        <begin position="120"/>
        <end position="141"/>
    </location>
</feature>
<dbReference type="FunFam" id="1.20.140.150:FF:000001">
    <property type="entry name" value="Claudin"/>
    <property type="match status" value="1"/>
</dbReference>
<evidence type="ECO:0000256" key="5">
    <source>
        <dbReference type="ARBA" id="ARBA00022949"/>
    </source>
</evidence>
<feature type="transmembrane region" description="Helical" evidence="8">
    <location>
        <begin position="6"/>
        <end position="28"/>
    </location>
</feature>
<feature type="transmembrane region" description="Helical" evidence="8">
    <location>
        <begin position="79"/>
        <end position="100"/>
    </location>
</feature>
<evidence type="ECO:0000313" key="10">
    <source>
        <dbReference type="Proteomes" id="UP000515159"/>
    </source>
</evidence>
<dbReference type="CTD" id="9076"/>